<feature type="domain" description="NusG-like N-terminal" evidence="4">
    <location>
        <begin position="1"/>
        <end position="97"/>
    </location>
</feature>
<gene>
    <name evidence="5" type="ORF">G8759_15510</name>
</gene>
<evidence type="ECO:0000313" key="5">
    <source>
        <dbReference type="EMBL" id="QIP13917.1"/>
    </source>
</evidence>
<dbReference type="AlphaFoldDB" id="A0A6G9AN80"/>
<dbReference type="InterPro" id="IPR006645">
    <property type="entry name" value="NGN-like_dom"/>
</dbReference>
<keyword evidence="2" id="KW-0805">Transcription regulation</keyword>
<dbReference type="Pfam" id="PF02357">
    <property type="entry name" value="NusG"/>
    <property type="match status" value="1"/>
</dbReference>
<dbReference type="SUPFAM" id="SSF82679">
    <property type="entry name" value="N-utilization substance G protein NusG, N-terminal domain"/>
    <property type="match status" value="1"/>
</dbReference>
<dbReference type="EMBL" id="CP050063">
    <property type="protein sequence ID" value="QIP13917.1"/>
    <property type="molecule type" value="Genomic_DNA"/>
</dbReference>
<keyword evidence="6" id="KW-1185">Reference proteome</keyword>
<dbReference type="Proteomes" id="UP000501802">
    <property type="component" value="Chromosome"/>
</dbReference>
<evidence type="ECO:0000256" key="2">
    <source>
        <dbReference type="ARBA" id="ARBA00023015"/>
    </source>
</evidence>
<dbReference type="KEGG" id="spib:G8759_15510"/>
<reference evidence="5 6" key="1">
    <citation type="submission" date="2020-03" db="EMBL/GenBank/DDBJ databases">
        <authorList>
            <person name="Kim M.K."/>
        </authorList>
    </citation>
    <scope>NUCLEOTIDE SEQUENCE [LARGE SCALE GENOMIC DNA]</scope>
    <source>
        <strain evidence="5 6">BT328</strain>
    </source>
</reference>
<proteinExistence type="predicted"/>
<organism evidence="5 6">
    <name type="scientific">Spirosoma aureum</name>
    <dbReference type="NCBI Taxonomy" id="2692134"/>
    <lineage>
        <taxon>Bacteria</taxon>
        <taxon>Pseudomonadati</taxon>
        <taxon>Bacteroidota</taxon>
        <taxon>Cytophagia</taxon>
        <taxon>Cytophagales</taxon>
        <taxon>Cytophagaceae</taxon>
        <taxon>Spirosoma</taxon>
    </lineage>
</organism>
<evidence type="ECO:0000313" key="6">
    <source>
        <dbReference type="Proteomes" id="UP000501802"/>
    </source>
</evidence>
<evidence type="ECO:0000259" key="4">
    <source>
        <dbReference type="SMART" id="SM00738"/>
    </source>
</evidence>
<keyword evidence="1" id="KW-0889">Transcription antitermination</keyword>
<dbReference type="GO" id="GO:0031564">
    <property type="term" value="P:transcription antitermination"/>
    <property type="evidence" value="ECO:0007669"/>
    <property type="project" value="UniProtKB-KW"/>
</dbReference>
<name>A0A6G9AN80_9BACT</name>
<keyword evidence="3" id="KW-0804">Transcription</keyword>
<dbReference type="NCBIfam" id="NF033644">
    <property type="entry name" value="antiterm_UpxY"/>
    <property type="match status" value="1"/>
</dbReference>
<dbReference type="InterPro" id="IPR043425">
    <property type="entry name" value="NusG-like"/>
</dbReference>
<sequence>MPWFVLYTKSRSEKLVAKSLHQRGVEVYCPLRKVTRKWSDRTKIVEEPMFKSYCFVNLDENDRRVVYGAPGVVGYLYWLKKPAVVKQKEIDLIKDMLNDFDHESLEIHDFASADRLRILSGAFMGREGQVVFTHGKTILVKIESLSMYVSVDLSKNKVEKLKNNTLLS</sequence>
<evidence type="ECO:0000256" key="1">
    <source>
        <dbReference type="ARBA" id="ARBA00022814"/>
    </source>
</evidence>
<dbReference type="InterPro" id="IPR036735">
    <property type="entry name" value="NGN_dom_sf"/>
</dbReference>
<dbReference type="GO" id="GO:0006354">
    <property type="term" value="P:DNA-templated transcription elongation"/>
    <property type="evidence" value="ECO:0007669"/>
    <property type="project" value="InterPro"/>
</dbReference>
<protein>
    <submittedName>
        <fullName evidence="5">UpxY family transcription antiterminator</fullName>
    </submittedName>
</protein>
<dbReference type="RefSeq" id="WP_167209463.1">
    <property type="nucleotide sequence ID" value="NZ_CP050063.1"/>
</dbReference>
<dbReference type="CDD" id="cd09895">
    <property type="entry name" value="NGN_SP_UpxY"/>
    <property type="match status" value="1"/>
</dbReference>
<dbReference type="SMART" id="SM00738">
    <property type="entry name" value="NGN"/>
    <property type="match status" value="1"/>
</dbReference>
<dbReference type="PANTHER" id="PTHR30265">
    <property type="entry name" value="RHO-INTERACTING TRANSCRIPTION TERMINATION FACTOR NUSG"/>
    <property type="match status" value="1"/>
</dbReference>
<accession>A0A6G9AN80</accession>
<dbReference type="Gene3D" id="3.30.70.940">
    <property type="entry name" value="NusG, N-terminal domain"/>
    <property type="match status" value="1"/>
</dbReference>
<evidence type="ECO:0000256" key="3">
    <source>
        <dbReference type="ARBA" id="ARBA00023163"/>
    </source>
</evidence>
<dbReference type="PANTHER" id="PTHR30265:SF4">
    <property type="entry name" value="KOW MOTIF FAMILY PROTEIN, EXPRESSED"/>
    <property type="match status" value="1"/>
</dbReference>